<dbReference type="AlphaFoldDB" id="F0ZFQ4"/>
<feature type="short sequence motif" description="Q motif" evidence="10">
    <location>
        <begin position="210"/>
        <end position="238"/>
    </location>
</feature>
<dbReference type="EC" id="3.6.4.13" evidence="1"/>
<evidence type="ECO:0000313" key="15">
    <source>
        <dbReference type="EMBL" id="EGC37195.1"/>
    </source>
</evidence>
<dbReference type="RefSeq" id="XP_003286246.1">
    <property type="nucleotide sequence ID" value="XM_003286198.1"/>
</dbReference>
<keyword evidence="16" id="KW-1185">Reference proteome</keyword>
<keyword evidence="6" id="KW-0067">ATP-binding</keyword>
<dbReference type="GO" id="GO:0016787">
    <property type="term" value="F:hydrolase activity"/>
    <property type="evidence" value="ECO:0007669"/>
    <property type="project" value="UniProtKB-KW"/>
</dbReference>
<evidence type="ECO:0000256" key="1">
    <source>
        <dbReference type="ARBA" id="ARBA00012552"/>
    </source>
</evidence>
<organism evidence="15 16">
    <name type="scientific">Dictyostelium purpureum</name>
    <name type="common">Slime mold</name>
    <dbReference type="NCBI Taxonomy" id="5786"/>
    <lineage>
        <taxon>Eukaryota</taxon>
        <taxon>Amoebozoa</taxon>
        <taxon>Evosea</taxon>
        <taxon>Eumycetozoa</taxon>
        <taxon>Dictyostelia</taxon>
        <taxon>Dictyosteliales</taxon>
        <taxon>Dictyosteliaceae</taxon>
        <taxon>Dictyostelium</taxon>
    </lineage>
</organism>
<dbReference type="Pfam" id="PF00270">
    <property type="entry name" value="DEAD"/>
    <property type="match status" value="1"/>
</dbReference>
<dbReference type="CDD" id="cd17945">
    <property type="entry name" value="DEADc_DDX23"/>
    <property type="match status" value="1"/>
</dbReference>
<dbReference type="GeneID" id="10503660"/>
<dbReference type="InterPro" id="IPR057479">
    <property type="entry name" value="PRP28/DDX23-like_helical"/>
</dbReference>
<feature type="compositionally biased region" description="Basic and acidic residues" evidence="11">
    <location>
        <begin position="16"/>
        <end position="75"/>
    </location>
</feature>
<feature type="domain" description="Helicase ATP-binding" evidence="12">
    <location>
        <begin position="241"/>
        <end position="440"/>
    </location>
</feature>
<comment type="similarity">
    <text evidence="8">Belongs to the DEAD box helicase family. DDX23/PRP28 subfamily.</text>
</comment>
<dbReference type="VEuPathDB" id="AmoebaDB:DICPUDRAFT_54136"/>
<dbReference type="InterPro" id="IPR014014">
    <property type="entry name" value="RNA_helicase_DEAD_Q_motif"/>
</dbReference>
<keyword evidence="3" id="KW-0547">Nucleotide-binding</keyword>
<evidence type="ECO:0000256" key="2">
    <source>
        <dbReference type="ARBA" id="ARBA00022664"/>
    </source>
</evidence>
<keyword evidence="2" id="KW-0507">mRNA processing</keyword>
<dbReference type="GO" id="GO:0003729">
    <property type="term" value="F:mRNA binding"/>
    <property type="evidence" value="ECO:0000318"/>
    <property type="project" value="GO_Central"/>
</dbReference>
<keyword evidence="4" id="KW-0378">Hydrolase</keyword>
<gene>
    <name evidence="15" type="ORF">DICPUDRAFT_54136</name>
</gene>
<dbReference type="CDD" id="cd18787">
    <property type="entry name" value="SF2_C_DEAD"/>
    <property type="match status" value="1"/>
</dbReference>
<evidence type="ECO:0000259" key="12">
    <source>
        <dbReference type="PROSITE" id="PS51192"/>
    </source>
</evidence>
<dbReference type="GO" id="GO:0000398">
    <property type="term" value="P:mRNA splicing, via spliceosome"/>
    <property type="evidence" value="ECO:0000318"/>
    <property type="project" value="GO_Central"/>
</dbReference>
<comment type="catalytic activity">
    <reaction evidence="9">
        <text>ATP + H2O = ADP + phosphate + H(+)</text>
        <dbReference type="Rhea" id="RHEA:13065"/>
        <dbReference type="ChEBI" id="CHEBI:15377"/>
        <dbReference type="ChEBI" id="CHEBI:15378"/>
        <dbReference type="ChEBI" id="CHEBI:30616"/>
        <dbReference type="ChEBI" id="CHEBI:43474"/>
        <dbReference type="ChEBI" id="CHEBI:456216"/>
        <dbReference type="EC" id="3.6.4.13"/>
    </reaction>
</comment>
<sequence>MNVDPVQFFSNGGLKQENRQDKDRDKDHRDRRDRYDDRDYDRHDDRRYDRNDRYDDRDRRDRYDDRRDRRNDHHDRYDDRDRRVFEPINGKREREEELRDIQYDYLGLKKDESKKKIKGEKGKFIFDWDASEDTSSDYNELYSKKYDIQPQFGHGTFGGYDRHQLASKKDLPDTHWSKKQLRDMTKRDWHIFKEDFNISTKGGVVPNPIRSWQESSLPRQVLDAVRHLGYEKPSPIQMQSIPVSVSGRDILGIAETGSGKTCAFVIPMCIYISKQPRLTKETEAEGPYAVVMAPTRELVQQIEKETRNFAQFYGFRVVSLVGGQPIEEQAYQLGKGCEIVVATPGRLNDCLQKRYLVLNQCNYIVLDEADMMINLGFESQVTSVLDAMPSTNLKSENEELAERQETDRERVYRTTILFSATMPPQVEQIAKKYLRRPCTITIGEAGKVVDRIRQTVIFVKSENDKKEHLVQLIKDGPPPPIIIFVNKKKHCENIGAVLEECGVSYTILHGGRSQEQREAALDNFKKKNSDVLIATGVASRGIHVDGVTHVINFDIPNNIEDYTHRIGRTGRAGSSGLATSFISDKDTEIMYDLKNILTATNNIVPIELLKNPASSNSSKSKDSNKSVIFK</sequence>
<dbReference type="PROSITE" id="PS51194">
    <property type="entry name" value="HELICASE_CTER"/>
    <property type="match status" value="1"/>
</dbReference>
<dbReference type="SMART" id="SM00490">
    <property type="entry name" value="HELICc"/>
    <property type="match status" value="1"/>
</dbReference>
<feature type="domain" description="DEAD-box RNA helicase Q" evidence="14">
    <location>
        <begin position="210"/>
        <end position="238"/>
    </location>
</feature>
<evidence type="ECO:0000313" key="16">
    <source>
        <dbReference type="Proteomes" id="UP000001064"/>
    </source>
</evidence>
<feature type="domain" description="Helicase C-terminal" evidence="13">
    <location>
        <begin position="451"/>
        <end position="612"/>
    </location>
</feature>
<proteinExistence type="inferred from homology"/>
<dbReference type="InterPro" id="IPR001650">
    <property type="entry name" value="Helicase_C-like"/>
</dbReference>
<dbReference type="SMART" id="SM00487">
    <property type="entry name" value="DEXDc"/>
    <property type="match status" value="1"/>
</dbReference>
<dbReference type="PANTHER" id="PTHR47958">
    <property type="entry name" value="ATP-DEPENDENT RNA HELICASE DBP3"/>
    <property type="match status" value="1"/>
</dbReference>
<dbReference type="OrthoDB" id="196131at2759"/>
<evidence type="ECO:0000256" key="9">
    <source>
        <dbReference type="ARBA" id="ARBA00047984"/>
    </source>
</evidence>
<evidence type="ECO:0000256" key="7">
    <source>
        <dbReference type="ARBA" id="ARBA00023187"/>
    </source>
</evidence>
<evidence type="ECO:0000256" key="11">
    <source>
        <dbReference type="SAM" id="MobiDB-lite"/>
    </source>
</evidence>
<dbReference type="Pfam" id="PF25430">
    <property type="entry name" value="DDX23"/>
    <property type="match status" value="1"/>
</dbReference>
<feature type="region of interest" description="Disordered" evidence="11">
    <location>
        <begin position="611"/>
        <end position="630"/>
    </location>
</feature>
<dbReference type="Gene3D" id="3.40.50.300">
    <property type="entry name" value="P-loop containing nucleotide triphosphate hydrolases"/>
    <property type="match status" value="2"/>
</dbReference>
<evidence type="ECO:0000256" key="4">
    <source>
        <dbReference type="ARBA" id="ARBA00022801"/>
    </source>
</evidence>
<dbReference type="STRING" id="5786.F0ZFQ4"/>
<evidence type="ECO:0000256" key="10">
    <source>
        <dbReference type="PROSITE-ProRule" id="PRU00552"/>
    </source>
</evidence>
<evidence type="ECO:0000259" key="13">
    <source>
        <dbReference type="PROSITE" id="PS51194"/>
    </source>
</evidence>
<dbReference type="GO" id="GO:0005524">
    <property type="term" value="F:ATP binding"/>
    <property type="evidence" value="ECO:0007669"/>
    <property type="project" value="UniProtKB-KW"/>
</dbReference>
<evidence type="ECO:0000259" key="14">
    <source>
        <dbReference type="PROSITE" id="PS51195"/>
    </source>
</evidence>
<dbReference type="OMA" id="ARDIKHM"/>
<keyword evidence="7" id="KW-0508">mRNA splicing</keyword>
<dbReference type="PROSITE" id="PS51195">
    <property type="entry name" value="Q_MOTIF"/>
    <property type="match status" value="1"/>
</dbReference>
<dbReference type="PROSITE" id="PS51192">
    <property type="entry name" value="HELICASE_ATP_BIND_1"/>
    <property type="match status" value="1"/>
</dbReference>
<dbReference type="Pfam" id="PF00271">
    <property type="entry name" value="Helicase_C"/>
    <property type="match status" value="1"/>
</dbReference>
<dbReference type="FunCoup" id="F0ZFQ4">
    <property type="interactions" value="674"/>
</dbReference>
<evidence type="ECO:0000256" key="3">
    <source>
        <dbReference type="ARBA" id="ARBA00022741"/>
    </source>
</evidence>
<dbReference type="InParanoid" id="F0ZFQ4"/>
<dbReference type="KEGG" id="dpp:DICPUDRAFT_54136"/>
<dbReference type="Proteomes" id="UP000001064">
    <property type="component" value="Unassembled WGS sequence"/>
</dbReference>
<dbReference type="SUPFAM" id="SSF52540">
    <property type="entry name" value="P-loop containing nucleoside triphosphate hydrolases"/>
    <property type="match status" value="1"/>
</dbReference>
<dbReference type="InterPro" id="IPR027417">
    <property type="entry name" value="P-loop_NTPase"/>
</dbReference>
<accession>F0ZFQ4</accession>
<evidence type="ECO:0000256" key="5">
    <source>
        <dbReference type="ARBA" id="ARBA00022806"/>
    </source>
</evidence>
<reference evidence="16" key="1">
    <citation type="journal article" date="2011" name="Genome Biol.">
        <title>Comparative genomics of the social amoebae Dictyostelium discoideum and Dictyostelium purpureum.</title>
        <authorList>
            <consortium name="US DOE Joint Genome Institute (JGI-PGF)"/>
            <person name="Sucgang R."/>
            <person name="Kuo A."/>
            <person name="Tian X."/>
            <person name="Salerno W."/>
            <person name="Parikh A."/>
            <person name="Feasley C.L."/>
            <person name="Dalin E."/>
            <person name="Tu H."/>
            <person name="Huang E."/>
            <person name="Barry K."/>
            <person name="Lindquist E."/>
            <person name="Shapiro H."/>
            <person name="Bruce D."/>
            <person name="Schmutz J."/>
            <person name="Salamov A."/>
            <person name="Fey P."/>
            <person name="Gaudet P."/>
            <person name="Anjard C."/>
            <person name="Babu M.M."/>
            <person name="Basu S."/>
            <person name="Bushmanova Y."/>
            <person name="van der Wel H."/>
            <person name="Katoh-Kurasawa M."/>
            <person name="Dinh C."/>
            <person name="Coutinho P.M."/>
            <person name="Saito T."/>
            <person name="Elias M."/>
            <person name="Schaap P."/>
            <person name="Kay R.R."/>
            <person name="Henrissat B."/>
            <person name="Eichinger L."/>
            <person name="Rivero F."/>
            <person name="Putnam N.H."/>
            <person name="West C.M."/>
            <person name="Loomis W.F."/>
            <person name="Chisholm R.L."/>
            <person name="Shaulsky G."/>
            <person name="Strassmann J.E."/>
            <person name="Queller D.C."/>
            <person name="Kuspa A."/>
            <person name="Grigoriev I.V."/>
        </authorList>
    </citation>
    <scope>NUCLEOTIDE SEQUENCE [LARGE SCALE GENOMIC DNA]</scope>
    <source>
        <strain evidence="16">QSDP1</strain>
    </source>
</reference>
<dbReference type="EMBL" id="GL871005">
    <property type="protein sequence ID" value="EGC37195.1"/>
    <property type="molecule type" value="Genomic_DNA"/>
</dbReference>
<feature type="region of interest" description="Disordered" evidence="11">
    <location>
        <begin position="1"/>
        <end position="75"/>
    </location>
</feature>
<dbReference type="InterPro" id="IPR014001">
    <property type="entry name" value="Helicase_ATP-bd"/>
</dbReference>
<dbReference type="InterPro" id="IPR011545">
    <property type="entry name" value="DEAD/DEAH_box_helicase_dom"/>
</dbReference>
<evidence type="ECO:0000256" key="6">
    <source>
        <dbReference type="ARBA" id="ARBA00022840"/>
    </source>
</evidence>
<dbReference type="GO" id="GO:0071013">
    <property type="term" value="C:catalytic step 2 spliceosome"/>
    <property type="evidence" value="ECO:0000318"/>
    <property type="project" value="GO_Central"/>
</dbReference>
<dbReference type="GO" id="GO:0003724">
    <property type="term" value="F:RNA helicase activity"/>
    <property type="evidence" value="ECO:0007669"/>
    <property type="project" value="UniProtKB-EC"/>
</dbReference>
<name>F0ZFQ4_DICPU</name>
<keyword evidence="5" id="KW-0347">Helicase</keyword>
<protein>
    <recommendedName>
        <fullName evidence="1">RNA helicase</fullName>
        <ecNumber evidence="1">3.6.4.13</ecNumber>
    </recommendedName>
</protein>
<evidence type="ECO:0000256" key="8">
    <source>
        <dbReference type="ARBA" id="ARBA00037954"/>
    </source>
</evidence>
<dbReference type="eggNOG" id="KOG0333">
    <property type="taxonomic scope" value="Eukaryota"/>
</dbReference>